<evidence type="ECO:0000256" key="5">
    <source>
        <dbReference type="ARBA" id="ARBA00022840"/>
    </source>
</evidence>
<evidence type="ECO:0000256" key="1">
    <source>
        <dbReference type="ARBA" id="ARBA00007913"/>
    </source>
</evidence>
<dbReference type="GO" id="GO:0001147">
    <property type="term" value="F:transcription termination site sequence-specific DNA binding"/>
    <property type="evidence" value="ECO:0007669"/>
    <property type="project" value="TreeGrafter"/>
</dbReference>
<evidence type="ECO:0000256" key="7">
    <source>
        <dbReference type="SAM" id="MobiDB-lite"/>
    </source>
</evidence>
<dbReference type="PANTHER" id="PTHR10887">
    <property type="entry name" value="DNA2/NAM7 HELICASE FAMILY"/>
    <property type="match status" value="1"/>
</dbReference>
<evidence type="ECO:0000259" key="10">
    <source>
        <dbReference type="Pfam" id="PF13087"/>
    </source>
</evidence>
<feature type="coiled-coil region" evidence="6">
    <location>
        <begin position="1571"/>
        <end position="1598"/>
    </location>
</feature>
<keyword evidence="4" id="KW-0347">Helicase</keyword>
<feature type="domain" description="DNA2/NAM7 helicase helicase" evidence="9">
    <location>
        <begin position="1451"/>
        <end position="1714"/>
    </location>
</feature>
<feature type="domain" description="Helicase SEN1 beta-barrel" evidence="11">
    <location>
        <begin position="1313"/>
        <end position="1398"/>
    </location>
</feature>
<dbReference type="Pfam" id="PF13087">
    <property type="entry name" value="AAA_12"/>
    <property type="match status" value="1"/>
</dbReference>
<dbReference type="EMBL" id="CP144052">
    <property type="protein sequence ID" value="WWD16760.1"/>
    <property type="molecule type" value="Genomic_DNA"/>
</dbReference>
<dbReference type="InterPro" id="IPR056474">
    <property type="entry name" value="SEN1_barrel"/>
</dbReference>
<dbReference type="InterPro" id="IPR041679">
    <property type="entry name" value="DNA2/NAM7-like_C"/>
</dbReference>
<protein>
    <recommendedName>
        <fullName evidence="14">Senataxin</fullName>
    </recommendedName>
</protein>
<feature type="compositionally biased region" description="Polar residues" evidence="7">
    <location>
        <begin position="1073"/>
        <end position="1092"/>
    </location>
</feature>
<feature type="region of interest" description="Disordered" evidence="7">
    <location>
        <begin position="1153"/>
        <end position="1186"/>
    </location>
</feature>
<keyword evidence="13" id="KW-1185">Reference proteome</keyword>
<keyword evidence="5" id="KW-0067">ATP-binding</keyword>
<feature type="region of interest" description="Disordered" evidence="7">
    <location>
        <begin position="2002"/>
        <end position="2158"/>
    </location>
</feature>
<dbReference type="InterPro" id="IPR027417">
    <property type="entry name" value="P-loop_NTPase"/>
</dbReference>
<feature type="domain" description="Helicase Sen1 N-terminal" evidence="8">
    <location>
        <begin position="88"/>
        <end position="901"/>
    </location>
</feature>
<reference evidence="12" key="2">
    <citation type="submission" date="2024-01" db="EMBL/GenBank/DDBJ databases">
        <title>Comparative genomics of Cryptococcus and Kwoniella reveals pathogenesis evolution and contrasting modes of karyotype evolution via chromosome fusion or intercentromeric recombination.</title>
        <authorList>
            <person name="Coelho M.A."/>
            <person name="David-Palma M."/>
            <person name="Shea T."/>
            <person name="Bowers K."/>
            <person name="McGinley-Smith S."/>
            <person name="Mohammad A.W."/>
            <person name="Gnirke A."/>
            <person name="Yurkov A.M."/>
            <person name="Nowrousian M."/>
            <person name="Sun S."/>
            <person name="Cuomo C.A."/>
            <person name="Heitman J."/>
        </authorList>
    </citation>
    <scope>NUCLEOTIDE SEQUENCE</scope>
    <source>
        <strain evidence="12">CBS 12478</strain>
    </source>
</reference>
<dbReference type="InterPro" id="IPR024481">
    <property type="entry name" value="Helicase_Sen1_N"/>
</dbReference>
<keyword evidence="3" id="KW-0378">Hydrolase</keyword>
<evidence type="ECO:0000313" key="12">
    <source>
        <dbReference type="EMBL" id="WWD16760.1"/>
    </source>
</evidence>
<feature type="compositionally biased region" description="Polar residues" evidence="7">
    <location>
        <begin position="2024"/>
        <end position="2035"/>
    </location>
</feature>
<feature type="region of interest" description="Disordered" evidence="7">
    <location>
        <begin position="1065"/>
        <end position="1115"/>
    </location>
</feature>
<evidence type="ECO:0000259" key="8">
    <source>
        <dbReference type="Pfam" id="PF12726"/>
    </source>
</evidence>
<dbReference type="SUPFAM" id="SSF52540">
    <property type="entry name" value="P-loop containing nucleoside triphosphate hydrolases"/>
    <property type="match status" value="1"/>
</dbReference>
<evidence type="ECO:0008006" key="14">
    <source>
        <dbReference type="Google" id="ProtNLM"/>
    </source>
</evidence>
<feature type="compositionally biased region" description="Basic and acidic residues" evidence="7">
    <location>
        <begin position="2013"/>
        <end position="2023"/>
    </location>
</feature>
<evidence type="ECO:0000256" key="6">
    <source>
        <dbReference type="SAM" id="Coils"/>
    </source>
</evidence>
<dbReference type="InterPro" id="IPR045055">
    <property type="entry name" value="DNA2/NAM7-like"/>
</dbReference>
<dbReference type="GO" id="GO:0016787">
    <property type="term" value="F:hydrolase activity"/>
    <property type="evidence" value="ECO:0007669"/>
    <property type="project" value="UniProtKB-KW"/>
</dbReference>
<dbReference type="InterPro" id="IPR041677">
    <property type="entry name" value="DNA2/NAM7_AAA_11"/>
</dbReference>
<dbReference type="Pfam" id="PF12726">
    <property type="entry name" value="SEN1_N"/>
    <property type="match status" value="1"/>
</dbReference>
<evidence type="ECO:0000259" key="9">
    <source>
        <dbReference type="Pfam" id="PF13086"/>
    </source>
</evidence>
<proteinExistence type="inferred from homology"/>
<feature type="compositionally biased region" description="Pro residues" evidence="7">
    <location>
        <begin position="2087"/>
        <end position="2113"/>
    </location>
</feature>
<evidence type="ECO:0000313" key="13">
    <source>
        <dbReference type="Proteomes" id="UP000322225"/>
    </source>
</evidence>
<keyword evidence="2" id="KW-0547">Nucleotide-binding</keyword>
<reference evidence="12" key="1">
    <citation type="submission" date="2017-08" db="EMBL/GenBank/DDBJ databases">
        <authorList>
            <person name="Cuomo C."/>
            <person name="Billmyre B."/>
            <person name="Heitman J."/>
        </authorList>
    </citation>
    <scope>NUCLEOTIDE SEQUENCE</scope>
    <source>
        <strain evidence="12">CBS 12478</strain>
    </source>
</reference>
<dbReference type="Pfam" id="PF23576">
    <property type="entry name" value="SEN1_barrel"/>
    <property type="match status" value="1"/>
</dbReference>
<keyword evidence="6" id="KW-0175">Coiled coil</keyword>
<name>A0AAJ8MTB3_9TREE</name>
<dbReference type="PANTHER" id="PTHR10887:SF495">
    <property type="entry name" value="HELICASE SENATAXIN ISOFORM X1-RELATED"/>
    <property type="match status" value="1"/>
</dbReference>
<organism evidence="12 13">
    <name type="scientific">Kwoniella shandongensis</name>
    <dbReference type="NCBI Taxonomy" id="1734106"/>
    <lineage>
        <taxon>Eukaryota</taxon>
        <taxon>Fungi</taxon>
        <taxon>Dikarya</taxon>
        <taxon>Basidiomycota</taxon>
        <taxon>Agaricomycotina</taxon>
        <taxon>Tremellomycetes</taxon>
        <taxon>Tremellales</taxon>
        <taxon>Cryptococcaceae</taxon>
        <taxon>Kwoniella</taxon>
    </lineage>
</organism>
<evidence type="ECO:0000256" key="3">
    <source>
        <dbReference type="ARBA" id="ARBA00022801"/>
    </source>
</evidence>
<feature type="region of interest" description="Disordered" evidence="7">
    <location>
        <begin position="1956"/>
        <end position="1990"/>
    </location>
</feature>
<dbReference type="GeneID" id="43590782"/>
<evidence type="ECO:0000256" key="2">
    <source>
        <dbReference type="ARBA" id="ARBA00022741"/>
    </source>
</evidence>
<feature type="domain" description="DNA2/NAM7 helicase-like C-terminal" evidence="10">
    <location>
        <begin position="1722"/>
        <end position="1917"/>
    </location>
</feature>
<dbReference type="CDD" id="cd18808">
    <property type="entry name" value="SF1_C_Upf1"/>
    <property type="match status" value="1"/>
</dbReference>
<evidence type="ECO:0000256" key="4">
    <source>
        <dbReference type="ARBA" id="ARBA00022806"/>
    </source>
</evidence>
<dbReference type="FunFam" id="3.40.50.300:FF:000326">
    <property type="entry name" value="P-loop containing nucleoside triphosphate hydrolase"/>
    <property type="match status" value="1"/>
</dbReference>
<dbReference type="KEGG" id="ksn:43590782"/>
<sequence length="2158" mass="237547">MSTDAALAKEVEAVLKAKSTVQDRPTDNDLLPVYRYLVPQPDESSSSTSARHDTHWYCPKAVSALHTEAATYLIFLFAFQRQGTSKAWVDRLEGVLLGCEDCARAFGGARRRLGSRYLSIWPANVRKNFFAAVDKWQGALVLSEAEKASELGYGGTKSSTPALYALSRPTTQLLLAEPSLLDDPDISSLLDKAVTSTVNPPSSLTSLGITPALIRLLSSSDTGRRKWAISQLASAARRPVPFAEWCSIGVGIEIQEIYCGNAEMEESLRWQIMESIVKEKVLTTDTLQKGLMEGRLEEDLKAKTGRGLMSVLGSLLGSDVPYFASVLSCFATILQASPTRHVWSHDTSPELPHTLLSEVRNNPALQVLLEERYRDQPMVLDLTEADTTVVDKGKGKRKEADGPLDWIGDFLLSLVDAERSITSSADKAVGSGFAEALAVATNFVFQEMQHGRLTGTLRAAAALAGFEALMRLHDTLTAKDTSMQLTLGSTLDLHSTFITTVALRPKDHPLPTWAEARTSARELLVTFFRTDADSINHSLLYMAQVSHAERKRQQRKKRSKTEVPPAIQIDHLPQASFKKQLWSMAYDALSPSDAAGTAIILQAIAPFAHIELLDRQGSWTHQDLEEAVKKEDWVASVRAINSSVKATREPFPRAIESLAMQADPAIVRSVWSEPGVPKAVTILLLSPDDEVHTPIITLIQQSFDDADDRGDCFRALLQHYPDQTMEGLTEFLRTFIQAATITPESCSLAKWLVRCFHDVLEALCRRSGASEALLQTDEFLTFFADGKSMAKRLDELWHLMTTSLALIFKRTLDWAPHFENEVMVDWMRDALIFGRQMTDHIRAFEGAVLGQSSARFQDGVPESPVKTTSVGRKMTRQLEMVLRDLILWLRLTDVETLFQTHQLIKTILGRISRSSPDLSKNPELEKTLLEIDKFCRKASRSYTSRLTDDLLAELSELLAPFNLPDTADDIQFVKEVPKGPQDLTTSRGPVPESKAVVQPKPIVRNAFAEMMKASGSKTPTPTQKTKPAPRPREVIDVEDFDDDDFLSNLSSADLDIIERRAKITKETGRPGISTKSAPSSKLTTTIRPQAPSNRLHVNLVPKPPPPKPSGGTSFTSKIMKDLRREHQAAIHERRRNEIGGIVPKLPAASALGTGLGAYTGPPKPRVVEPVDSGSSASDSSDEENQAMKTLLAKQKSPARPVRPVERRSIKVLGSSMADIMRRNDDRRANAHATKQRLKPDLNPLYRYVLSWNPDHTGPLAPHSPKYAAELSNMRSVPTTFESSKQYEQVMLPLYLQELWAQCGKEPTNLNGPAVSVEVSSRQYEDDFVEMDLSVTGPMEFFVNDSDVVILRQPGNPNALFAKVQAFRKKPKDITIKVRILSAMDQRQLGGRAKWQMRKHLSLSTAVREFAALKGLPYYESTLLADALAGRSAVMPRLALNDIDDAIKSFDVNEPQAKAILGSMHVNGFALIQGGLVGKWMSDRRLPMSVDGQPPAKPKLLVCAPSNAAIDEVVKRLILGVPSSSGVRLNPTIVRIGIDSSVNIAVKDVSLDSLVEARVNADTNAKDGGGEYARVQAELDAVKQRIKDKQEELRLVQNHDEKRKIVENEYHALVTKRTQLGQASSKAKDAARDATRHLDGARRAARETILKEADIICATLSGAGQDTLAAHTFETVIIDEAAQAIEMSCLIPLKYGCKRCIMVGDPNQLPPTTFSTEAEKYHYNESLFVRMTRHKSSNVQLLSIQYRMHPFISELPSKVFYNGHLKDGPDMAKKTAALWHQRNVFGPYRFFNVEGTEIKAGTSTKNPDEALAAVELYRRLNADFGTKINLAMRVGVISMYKEQLWELKRKFTEAFGPSILELIEFNTVDGFQGQEKDIIILSCVRSGPNLRTIGFLRDVRRMNVALTRAKSSLFVFGNGPTLERSDERWKIIVGDARDRGFFINYTTSTFGSEALASPPLKKKKKEKPSSPIATVKTAAGNSFPPSPEGLLPPKALAADMAVSSVAKRKPSVVDLKDEKKRRMSEASNVSVASSKGSHTKGSDTRKPPAGPRTMVAAPPTGPSRPSAPPPPPSRPPAVNGSAKATARPPQPQEPPPPGPPSRPPPPPPPVVPTRPPEDVLFIKKKKKPNRPVPGSGSGSGTAPAPNVRAAMNQRFGGRP</sequence>
<gene>
    <name evidence="12" type="ORF">CI109_101192</name>
</gene>
<dbReference type="GO" id="GO:0005694">
    <property type="term" value="C:chromosome"/>
    <property type="evidence" value="ECO:0007669"/>
    <property type="project" value="UniProtKB-ARBA"/>
</dbReference>
<dbReference type="Gene3D" id="3.40.50.300">
    <property type="entry name" value="P-loop containing nucleotide triphosphate hydrolases"/>
    <property type="match status" value="2"/>
</dbReference>
<dbReference type="GO" id="GO:0016604">
    <property type="term" value="C:nuclear body"/>
    <property type="evidence" value="ECO:0007669"/>
    <property type="project" value="TreeGrafter"/>
</dbReference>
<evidence type="ECO:0000259" key="11">
    <source>
        <dbReference type="Pfam" id="PF23576"/>
    </source>
</evidence>
<dbReference type="Pfam" id="PF13086">
    <property type="entry name" value="AAA_11"/>
    <property type="match status" value="1"/>
</dbReference>
<dbReference type="CDD" id="cd18042">
    <property type="entry name" value="DEXXQc_SETX"/>
    <property type="match status" value="1"/>
</dbReference>
<dbReference type="RefSeq" id="XP_065822988.1">
    <property type="nucleotide sequence ID" value="XM_065966916.1"/>
</dbReference>
<feature type="compositionally biased region" description="Pro residues" evidence="7">
    <location>
        <begin position="2058"/>
        <end position="2074"/>
    </location>
</feature>
<dbReference type="GO" id="GO:0006369">
    <property type="term" value="P:termination of RNA polymerase II transcription"/>
    <property type="evidence" value="ECO:0007669"/>
    <property type="project" value="TreeGrafter"/>
</dbReference>
<dbReference type="GO" id="GO:0005524">
    <property type="term" value="F:ATP binding"/>
    <property type="evidence" value="ECO:0007669"/>
    <property type="project" value="UniProtKB-KW"/>
</dbReference>
<dbReference type="Proteomes" id="UP000322225">
    <property type="component" value="Chromosome 2"/>
</dbReference>
<accession>A0AAJ8MTB3</accession>
<dbReference type="InterPro" id="IPR047187">
    <property type="entry name" value="SF1_C_Upf1"/>
</dbReference>
<dbReference type="GO" id="GO:0004386">
    <property type="term" value="F:helicase activity"/>
    <property type="evidence" value="ECO:0007669"/>
    <property type="project" value="UniProtKB-KW"/>
</dbReference>
<comment type="similarity">
    <text evidence="1">Belongs to the DNA2/NAM7 helicase family.</text>
</comment>